<sequence length="237" mass="27117">MGAAGSPIVNTLLEEDTKAPKKRVKKEVGGTCCSGHPNVPPKKLRNVIHWKLMNTFNSEAKMLMVRCTQRVSKRKTDIIKTGVKLMFRCNVWKRTRCTYQMYVLYNSEEQIELYETGTHNHGFNTKARFPNPPKAYLTPASRQYLDDLIQNHKTGRKIKIDSMKKVDPIEETSSTDFQDILKKIISSQVVNNNNEDSMEGGSRDLTLIQFASEELVSQMKFMNMFGTYPQESTLTPN</sequence>
<proteinExistence type="predicted"/>
<evidence type="ECO:0000313" key="2">
    <source>
        <dbReference type="WBParaSite" id="RSKR_0000090900.1"/>
    </source>
</evidence>
<name>A0AC35TI89_9BILA</name>
<dbReference type="WBParaSite" id="RSKR_0000090900.1">
    <property type="protein sequence ID" value="RSKR_0000090900.1"/>
    <property type="gene ID" value="RSKR_0000090900"/>
</dbReference>
<accession>A0AC35TI89</accession>
<reference evidence="2" key="1">
    <citation type="submission" date="2016-11" db="UniProtKB">
        <authorList>
            <consortium name="WormBaseParasite"/>
        </authorList>
    </citation>
    <scope>IDENTIFICATION</scope>
    <source>
        <strain evidence="2">KR3021</strain>
    </source>
</reference>
<organism evidence="1 2">
    <name type="scientific">Rhabditophanes sp. KR3021</name>
    <dbReference type="NCBI Taxonomy" id="114890"/>
    <lineage>
        <taxon>Eukaryota</taxon>
        <taxon>Metazoa</taxon>
        <taxon>Ecdysozoa</taxon>
        <taxon>Nematoda</taxon>
        <taxon>Chromadorea</taxon>
        <taxon>Rhabditida</taxon>
        <taxon>Tylenchina</taxon>
        <taxon>Panagrolaimomorpha</taxon>
        <taxon>Strongyloidoidea</taxon>
        <taxon>Alloionematidae</taxon>
        <taxon>Rhabditophanes</taxon>
    </lineage>
</organism>
<dbReference type="Proteomes" id="UP000095286">
    <property type="component" value="Unplaced"/>
</dbReference>
<protein>
    <submittedName>
        <fullName evidence="2">FLYWCH-type domain-containing protein</fullName>
    </submittedName>
</protein>
<evidence type="ECO:0000313" key="1">
    <source>
        <dbReference type="Proteomes" id="UP000095286"/>
    </source>
</evidence>